<feature type="active site" evidence="10 12">
    <location>
        <position position="726"/>
    </location>
</feature>
<accession>A0A3R9WE70</accession>
<evidence type="ECO:0000259" key="16">
    <source>
        <dbReference type="PROSITE" id="PS51786"/>
    </source>
</evidence>
<reference evidence="18 19" key="1">
    <citation type="submission" date="2018-12" db="EMBL/GenBank/DDBJ databases">
        <title>Sequencing of bacterial isolates from soil warming experiment in Harvard Forest, Massachusetts, USA.</title>
        <authorList>
            <person name="Deangelis K."/>
        </authorList>
    </citation>
    <scope>NUCLEOTIDE SEQUENCE [LARGE SCALE GENOMIC DNA]</scope>
    <source>
        <strain evidence="18 19">EB153</strain>
    </source>
</reference>
<organism evidence="18 19">
    <name type="scientific">Edaphobacter aggregans</name>
    <dbReference type="NCBI Taxonomy" id="570835"/>
    <lineage>
        <taxon>Bacteria</taxon>
        <taxon>Pseudomonadati</taxon>
        <taxon>Acidobacteriota</taxon>
        <taxon>Terriglobia</taxon>
        <taxon>Terriglobales</taxon>
        <taxon>Acidobacteriaceae</taxon>
        <taxon>Edaphobacter</taxon>
    </lineage>
</organism>
<dbReference type="PIRSF" id="PIRSF001174">
    <property type="entry name" value="Lon_proteas"/>
    <property type="match status" value="1"/>
</dbReference>
<dbReference type="InterPro" id="IPR003959">
    <property type="entry name" value="ATPase_AAA_core"/>
</dbReference>
<dbReference type="Pfam" id="PF02190">
    <property type="entry name" value="LON_substr_bdg"/>
    <property type="match status" value="1"/>
</dbReference>
<dbReference type="GO" id="GO:0004252">
    <property type="term" value="F:serine-type endopeptidase activity"/>
    <property type="evidence" value="ECO:0007669"/>
    <property type="project" value="UniProtKB-UniRule"/>
</dbReference>
<name>A0A3R9WE70_9BACT</name>
<dbReference type="InterPro" id="IPR027065">
    <property type="entry name" value="Lon_Prtase"/>
</dbReference>
<dbReference type="Gene3D" id="3.30.230.10">
    <property type="match status" value="1"/>
</dbReference>
<dbReference type="InterPro" id="IPR020568">
    <property type="entry name" value="Ribosomal_Su5_D2-typ_SF"/>
</dbReference>
<dbReference type="InterPro" id="IPR027543">
    <property type="entry name" value="Lon_bac"/>
</dbReference>
<dbReference type="Proteomes" id="UP000269669">
    <property type="component" value="Unassembled WGS sequence"/>
</dbReference>
<dbReference type="Pfam" id="PF00004">
    <property type="entry name" value="AAA"/>
    <property type="match status" value="1"/>
</dbReference>
<dbReference type="SUPFAM" id="SSF52540">
    <property type="entry name" value="P-loop containing nucleoside triphosphate hydrolases"/>
    <property type="match status" value="1"/>
</dbReference>
<comment type="subcellular location">
    <subcellularLocation>
        <location evidence="1 10 11">Cytoplasm</location>
    </subcellularLocation>
</comment>
<dbReference type="Gene3D" id="1.20.58.1480">
    <property type="match status" value="1"/>
</dbReference>
<dbReference type="Pfam" id="PF22667">
    <property type="entry name" value="Lon_lid"/>
    <property type="match status" value="1"/>
</dbReference>
<dbReference type="PROSITE" id="PS01046">
    <property type="entry name" value="LON_SER"/>
    <property type="match status" value="1"/>
</dbReference>
<dbReference type="InterPro" id="IPR008269">
    <property type="entry name" value="Lon_proteolytic"/>
</dbReference>
<dbReference type="InterPro" id="IPR008268">
    <property type="entry name" value="Peptidase_S16_AS"/>
</dbReference>
<dbReference type="NCBIfam" id="TIGR00763">
    <property type="entry name" value="lon"/>
    <property type="match status" value="1"/>
</dbReference>
<dbReference type="GO" id="GO:0005524">
    <property type="term" value="F:ATP binding"/>
    <property type="evidence" value="ECO:0007669"/>
    <property type="project" value="UniProtKB-UniRule"/>
</dbReference>
<feature type="domain" description="Lon proteolytic" evidence="16">
    <location>
        <begin position="596"/>
        <end position="777"/>
    </location>
</feature>
<dbReference type="PROSITE" id="PS51787">
    <property type="entry name" value="LON_N"/>
    <property type="match status" value="1"/>
</dbReference>
<keyword evidence="19" id="KW-1185">Reference proteome</keyword>
<evidence type="ECO:0000256" key="14">
    <source>
        <dbReference type="PROSITE-ProRule" id="PRU01122"/>
    </source>
</evidence>
<keyword evidence="2 10" id="KW-0963">Cytoplasm</keyword>
<comment type="catalytic activity">
    <reaction evidence="9 10 11 14">
        <text>Hydrolysis of proteins in presence of ATP.</text>
        <dbReference type="EC" id="3.4.21.53"/>
    </reaction>
</comment>
<dbReference type="InterPro" id="IPR004815">
    <property type="entry name" value="Lon_bac/euk-typ"/>
</dbReference>
<dbReference type="InterPro" id="IPR015947">
    <property type="entry name" value="PUA-like_sf"/>
</dbReference>
<dbReference type="EMBL" id="RSDW01000001">
    <property type="protein sequence ID" value="RSL15094.1"/>
    <property type="molecule type" value="Genomic_DNA"/>
</dbReference>
<dbReference type="HAMAP" id="MF_01973">
    <property type="entry name" value="lon_bact"/>
    <property type="match status" value="1"/>
</dbReference>
<dbReference type="SUPFAM" id="SSF54211">
    <property type="entry name" value="Ribosomal protein S5 domain 2-like"/>
    <property type="match status" value="1"/>
</dbReference>
<comment type="caution">
    <text evidence="18">The sequence shown here is derived from an EMBL/GenBank/DDBJ whole genome shotgun (WGS) entry which is preliminary data.</text>
</comment>
<evidence type="ECO:0000313" key="19">
    <source>
        <dbReference type="Proteomes" id="UP000269669"/>
    </source>
</evidence>
<keyword evidence="4 10" id="KW-0547">Nucleotide-binding</keyword>
<dbReference type="PROSITE" id="PS51786">
    <property type="entry name" value="LON_PROTEOLYTIC"/>
    <property type="match status" value="1"/>
</dbReference>
<comment type="induction">
    <text evidence="10">By heat shock.</text>
</comment>
<protein>
    <recommendedName>
        <fullName evidence="10 11">Lon protease</fullName>
        <ecNumber evidence="10 11">3.4.21.53</ecNumber>
    </recommendedName>
    <alternativeName>
        <fullName evidence="10">ATP-dependent protease La</fullName>
    </alternativeName>
</protein>
<evidence type="ECO:0000256" key="15">
    <source>
        <dbReference type="RuleBase" id="RU000591"/>
    </source>
</evidence>
<dbReference type="RefSeq" id="WP_125483877.1">
    <property type="nucleotide sequence ID" value="NZ_RSDW01000001.1"/>
</dbReference>
<evidence type="ECO:0000256" key="13">
    <source>
        <dbReference type="PIRSR" id="PIRSR001174-2"/>
    </source>
</evidence>
<evidence type="ECO:0000313" key="18">
    <source>
        <dbReference type="EMBL" id="RSL15094.1"/>
    </source>
</evidence>
<dbReference type="InterPro" id="IPR027417">
    <property type="entry name" value="P-loop_NTPase"/>
</dbReference>
<proteinExistence type="evidence at transcript level"/>
<dbReference type="Gene3D" id="1.10.8.60">
    <property type="match status" value="1"/>
</dbReference>
<evidence type="ECO:0000256" key="8">
    <source>
        <dbReference type="ARBA" id="ARBA00023016"/>
    </source>
</evidence>
<dbReference type="InterPro" id="IPR054594">
    <property type="entry name" value="Lon_lid"/>
</dbReference>
<comment type="subunit">
    <text evidence="10 11">Homohexamer. Organized in a ring with a central cavity.</text>
</comment>
<evidence type="ECO:0000256" key="12">
    <source>
        <dbReference type="PIRSR" id="PIRSR001174-1"/>
    </source>
</evidence>
<evidence type="ECO:0000256" key="9">
    <source>
        <dbReference type="ARBA" id="ARBA00050665"/>
    </source>
</evidence>
<dbReference type="InterPro" id="IPR046336">
    <property type="entry name" value="Lon_prtase_N_sf"/>
</dbReference>
<gene>
    <name evidence="10" type="primary">lon</name>
    <name evidence="18" type="ORF">EDE15_0570</name>
</gene>
<dbReference type="Gene3D" id="3.40.50.300">
    <property type="entry name" value="P-loop containing nucleotide triphosphate hydrolases"/>
    <property type="match status" value="1"/>
</dbReference>
<dbReference type="OrthoDB" id="9803599at2"/>
<dbReference type="InterPro" id="IPR014721">
    <property type="entry name" value="Ribsml_uS5_D2-typ_fold_subgr"/>
</dbReference>
<dbReference type="GO" id="GO:0005737">
    <property type="term" value="C:cytoplasm"/>
    <property type="evidence" value="ECO:0007669"/>
    <property type="project" value="UniProtKB-SubCell"/>
</dbReference>
<evidence type="ECO:0000256" key="5">
    <source>
        <dbReference type="ARBA" id="ARBA00022801"/>
    </source>
</evidence>
<dbReference type="InterPro" id="IPR003593">
    <property type="entry name" value="AAA+_ATPase"/>
</dbReference>
<dbReference type="GO" id="GO:0006515">
    <property type="term" value="P:protein quality control for misfolded or incompletely synthesized proteins"/>
    <property type="evidence" value="ECO:0007669"/>
    <property type="project" value="UniProtKB-UniRule"/>
</dbReference>
<keyword evidence="6 10" id="KW-0720">Serine protease</keyword>
<keyword evidence="5 10" id="KW-0378">Hydrolase</keyword>
<feature type="active site" evidence="10 12">
    <location>
        <position position="683"/>
    </location>
</feature>
<dbReference type="SMART" id="SM00464">
    <property type="entry name" value="LON"/>
    <property type="match status" value="1"/>
</dbReference>
<dbReference type="PANTHER" id="PTHR10046">
    <property type="entry name" value="ATP DEPENDENT LON PROTEASE FAMILY MEMBER"/>
    <property type="match status" value="1"/>
</dbReference>
<dbReference type="FunFam" id="1.20.5.5270:FF:000002">
    <property type="entry name" value="Lon protease homolog"/>
    <property type="match status" value="1"/>
</dbReference>
<sequence>MTNQPKETLSGEVRKLPMMPIRDMVIFPHMMTPFVVGRESSVRALEEALSGDRKIFLATQHDASVDEPNADDIYQTGTIGNIVQSVKMPDGNIKVLVEGVERARATEINDVDGFFVATVRTGKTQLEQTPQVEQLMQRVHSLFEQYVKLQQSLNYETMAASVRSDEPAKLADTIAANLQLSIEEKQQLLEVFDPETRLARVADVLDVAIEKLNMDRTIQSRVKRQMEKAQKEYYLNEKIKAIQKELGRGEKSEFDELKKKIEAAGMPKDVLDKSLQELKKLEAMPPMSAESTVSRNYLDWLLAVPWKKRSKEIRSIEHAEQILNEDHYGLEKIKERILEFLAVRQLVKNPKGSILCFVGPPGVGKTSLGMSIAKATGRKFVRMSLGGVRDEAEIRGHRRTYIGALPGQIIQSMKKAGTKNPVFMLDEIDKMASDFRGDPASALLEVLDPEQNTSFQDHYLDVEYDLSQVLFVATANVLHTIPGPLQDRMEILRLHGYTEIEKLEIAKQYLVKKQREGTGLTEKQVVFEDDALKQIIRAYTREAGVRNLEREIGNVCRKVARRVVKNGADYTETITAENIGDLLGVAKFRDSQVHEKSEVGLVTGLAWTEMGGTILQTEVQVLDGKGKMTATGQLGDVMQESAQAALSYIRSRAHHLGLAKDFYRNVDIHVHVPEGAIPKDGPSAGITLATGLASALTKIKVRRDIAMTGEITLRGKVLPIGGLKEKLLAAHRAGIFEAILPEENRRDLPDLPELLKTSMQLHFVEEMDQVLQIALESKLPELTEETPEGLAASVLPAEIDISQPRAHQ</sequence>
<dbReference type="SUPFAM" id="SSF88697">
    <property type="entry name" value="PUA domain-like"/>
    <property type="match status" value="1"/>
</dbReference>
<dbReference type="Pfam" id="PF05362">
    <property type="entry name" value="Lon_C"/>
    <property type="match status" value="1"/>
</dbReference>
<dbReference type="SMART" id="SM00382">
    <property type="entry name" value="AAA"/>
    <property type="match status" value="1"/>
</dbReference>
<comment type="similarity">
    <text evidence="10 11 14 15">Belongs to the peptidase S16 family.</text>
</comment>
<keyword evidence="3 10" id="KW-0645">Protease</keyword>
<dbReference type="GO" id="GO:0004176">
    <property type="term" value="F:ATP-dependent peptidase activity"/>
    <property type="evidence" value="ECO:0007669"/>
    <property type="project" value="UniProtKB-UniRule"/>
</dbReference>
<evidence type="ECO:0000256" key="11">
    <source>
        <dbReference type="PIRNR" id="PIRNR001174"/>
    </source>
</evidence>
<evidence type="ECO:0000259" key="17">
    <source>
        <dbReference type="PROSITE" id="PS51787"/>
    </source>
</evidence>
<feature type="binding site" evidence="10 13">
    <location>
        <begin position="359"/>
        <end position="366"/>
    </location>
    <ligand>
        <name>ATP</name>
        <dbReference type="ChEBI" id="CHEBI:30616"/>
    </ligand>
</feature>
<comment type="function">
    <text evidence="10">ATP-dependent serine protease that mediates the selective degradation of mutant and abnormal proteins as well as certain short-lived regulatory proteins. Required for cellular homeostasis and for survival from DNA damage and developmental changes induced by stress. Degrades polypeptides processively to yield small peptide fragments that are 5 to 10 amino acids long. Binds to DNA in a double-stranded, site-specific manner.</text>
</comment>
<keyword evidence="8 10" id="KW-0346">Stress response</keyword>
<evidence type="ECO:0000256" key="1">
    <source>
        <dbReference type="ARBA" id="ARBA00004496"/>
    </source>
</evidence>
<keyword evidence="7 10" id="KW-0067">ATP-binding</keyword>
<dbReference type="InterPro" id="IPR003111">
    <property type="entry name" value="Lon_prtase_N"/>
</dbReference>
<dbReference type="GO" id="GO:0016887">
    <property type="term" value="F:ATP hydrolysis activity"/>
    <property type="evidence" value="ECO:0007669"/>
    <property type="project" value="UniProtKB-UniRule"/>
</dbReference>
<dbReference type="Gene3D" id="1.20.5.5270">
    <property type="match status" value="1"/>
</dbReference>
<dbReference type="PRINTS" id="PR00830">
    <property type="entry name" value="ENDOLAPTASE"/>
</dbReference>
<dbReference type="NCBIfam" id="NF008053">
    <property type="entry name" value="PRK10787.1"/>
    <property type="match status" value="1"/>
</dbReference>
<dbReference type="GO" id="GO:0034605">
    <property type="term" value="P:cellular response to heat"/>
    <property type="evidence" value="ECO:0007669"/>
    <property type="project" value="UniProtKB-UniRule"/>
</dbReference>
<evidence type="ECO:0000256" key="6">
    <source>
        <dbReference type="ARBA" id="ARBA00022825"/>
    </source>
</evidence>
<evidence type="ECO:0000256" key="2">
    <source>
        <dbReference type="ARBA" id="ARBA00022490"/>
    </source>
</evidence>
<evidence type="ECO:0000256" key="3">
    <source>
        <dbReference type="ARBA" id="ARBA00022670"/>
    </source>
</evidence>
<dbReference type="Gene3D" id="2.30.130.40">
    <property type="entry name" value="LON domain-like"/>
    <property type="match status" value="1"/>
</dbReference>
<evidence type="ECO:0000256" key="7">
    <source>
        <dbReference type="ARBA" id="ARBA00022840"/>
    </source>
</evidence>
<dbReference type="GO" id="GO:0043565">
    <property type="term" value="F:sequence-specific DNA binding"/>
    <property type="evidence" value="ECO:0007669"/>
    <property type="project" value="UniProtKB-UniRule"/>
</dbReference>
<dbReference type="CDD" id="cd19500">
    <property type="entry name" value="RecA-like_Lon"/>
    <property type="match status" value="1"/>
</dbReference>
<feature type="domain" description="Lon N-terminal" evidence="17">
    <location>
        <begin position="16"/>
        <end position="209"/>
    </location>
</feature>
<evidence type="ECO:0000256" key="10">
    <source>
        <dbReference type="HAMAP-Rule" id="MF_01973"/>
    </source>
</evidence>
<dbReference type="FunFam" id="3.40.50.300:FF:000021">
    <property type="entry name" value="Lon protease homolog"/>
    <property type="match status" value="1"/>
</dbReference>
<dbReference type="AlphaFoldDB" id="A0A3R9WE70"/>
<evidence type="ECO:0000256" key="4">
    <source>
        <dbReference type="ARBA" id="ARBA00022741"/>
    </source>
</evidence>
<dbReference type="EC" id="3.4.21.53" evidence="10 11"/>